<evidence type="ECO:0000313" key="7">
    <source>
        <dbReference type="EMBL" id="MBS2212354.1"/>
    </source>
</evidence>
<dbReference type="RefSeq" id="WP_212228961.1">
    <property type="nucleotide sequence ID" value="NZ_JAGUCN010000014.1"/>
</dbReference>
<proteinExistence type="inferred from homology"/>
<evidence type="ECO:0000256" key="2">
    <source>
        <dbReference type="ARBA" id="ARBA00009694"/>
    </source>
</evidence>
<dbReference type="EMBL" id="JAGUCN010000014">
    <property type="protein sequence ID" value="MBS2212354.1"/>
    <property type="molecule type" value="Genomic_DNA"/>
</dbReference>
<evidence type="ECO:0000256" key="3">
    <source>
        <dbReference type="ARBA" id="ARBA00022692"/>
    </source>
</evidence>
<dbReference type="PANTHER" id="PTHR43461">
    <property type="entry name" value="TRANSMEMBRANE PROTEIN 256"/>
    <property type="match status" value="1"/>
</dbReference>
<dbReference type="InterPro" id="IPR006696">
    <property type="entry name" value="DUF423"/>
</dbReference>
<accession>A0ABS5KBF5</accession>
<sequence length="127" mass="14006">MKQIVLVFGSIYGALSVTLGALGAHALKKVLTESQLQSFEVGVKYQMYHAIVLLVIGFFFTFETRLQQMMGWSFISGTFLFSFSIYFLSLSSLIGASLKVLGPVTPLGGLLMILGWCLLLIQIVRSF</sequence>
<dbReference type="Pfam" id="PF04241">
    <property type="entry name" value="DUF423"/>
    <property type="match status" value="1"/>
</dbReference>
<keyword evidence="3 6" id="KW-0812">Transmembrane</keyword>
<evidence type="ECO:0000256" key="5">
    <source>
        <dbReference type="ARBA" id="ARBA00023136"/>
    </source>
</evidence>
<comment type="subcellular location">
    <subcellularLocation>
        <location evidence="1">Membrane</location>
        <topology evidence="1">Multi-pass membrane protein</topology>
    </subcellularLocation>
</comment>
<feature type="transmembrane region" description="Helical" evidence="6">
    <location>
        <begin position="104"/>
        <end position="124"/>
    </location>
</feature>
<keyword evidence="8" id="KW-1185">Reference proteome</keyword>
<keyword evidence="4 6" id="KW-1133">Transmembrane helix</keyword>
<dbReference type="PANTHER" id="PTHR43461:SF1">
    <property type="entry name" value="TRANSMEMBRANE PROTEIN 256"/>
    <property type="match status" value="1"/>
</dbReference>
<comment type="caution">
    <text evidence="7">The sequence shown here is derived from an EMBL/GenBank/DDBJ whole genome shotgun (WGS) entry which is preliminary data.</text>
</comment>
<feature type="transmembrane region" description="Helical" evidence="6">
    <location>
        <begin position="74"/>
        <end position="98"/>
    </location>
</feature>
<reference evidence="7 8" key="1">
    <citation type="journal article" date="2014" name="Int. J. Syst. Evol. Microbiol.">
        <title>Carboxylicivirga gen. nov. in the family Marinilabiliaceae with two novel species, Carboxylicivirga mesophila sp. nov. and Carboxylicivirga taeanensis sp. nov., and reclassification of Cytophaga fermentans as Saccharicrinis fermentans gen. nov., comb. nov.</title>
        <authorList>
            <person name="Yang S.H."/>
            <person name="Seo H.S."/>
            <person name="Woo J.H."/>
            <person name="Oh H.M."/>
            <person name="Jang H."/>
            <person name="Lee J.H."/>
            <person name="Kim S.J."/>
            <person name="Kwon K.K."/>
        </authorList>
    </citation>
    <scope>NUCLEOTIDE SEQUENCE [LARGE SCALE GENOMIC DNA]</scope>
    <source>
        <strain evidence="7 8">JCM 18290</strain>
    </source>
</reference>
<evidence type="ECO:0000256" key="6">
    <source>
        <dbReference type="SAM" id="Phobius"/>
    </source>
</evidence>
<evidence type="ECO:0000256" key="4">
    <source>
        <dbReference type="ARBA" id="ARBA00022989"/>
    </source>
</evidence>
<protein>
    <submittedName>
        <fullName evidence="7">DUF423 domain-containing protein</fullName>
    </submittedName>
</protein>
<evidence type="ECO:0000313" key="8">
    <source>
        <dbReference type="Proteomes" id="UP000721861"/>
    </source>
</evidence>
<organism evidence="7 8">
    <name type="scientific">Carboxylicivirga mesophila</name>
    <dbReference type="NCBI Taxonomy" id="1166478"/>
    <lineage>
        <taxon>Bacteria</taxon>
        <taxon>Pseudomonadati</taxon>
        <taxon>Bacteroidota</taxon>
        <taxon>Bacteroidia</taxon>
        <taxon>Marinilabiliales</taxon>
        <taxon>Marinilabiliaceae</taxon>
        <taxon>Carboxylicivirga</taxon>
    </lineage>
</organism>
<dbReference type="Proteomes" id="UP000721861">
    <property type="component" value="Unassembled WGS sequence"/>
</dbReference>
<feature type="transmembrane region" description="Helical" evidence="6">
    <location>
        <begin position="45"/>
        <end position="62"/>
    </location>
</feature>
<gene>
    <name evidence="7" type="ORF">KEM09_13140</name>
</gene>
<comment type="similarity">
    <text evidence="2">Belongs to the UPF0382 family.</text>
</comment>
<name>A0ABS5KBF5_9BACT</name>
<keyword evidence="5 6" id="KW-0472">Membrane</keyword>
<evidence type="ECO:0000256" key="1">
    <source>
        <dbReference type="ARBA" id="ARBA00004141"/>
    </source>
</evidence>